<gene>
    <name evidence="1" type="ORF">FKX85_11195</name>
</gene>
<organism evidence="1 2">
    <name type="scientific">Echinicola soli</name>
    <dbReference type="NCBI Taxonomy" id="2591634"/>
    <lineage>
        <taxon>Bacteria</taxon>
        <taxon>Pseudomonadati</taxon>
        <taxon>Bacteroidota</taxon>
        <taxon>Cytophagia</taxon>
        <taxon>Cytophagales</taxon>
        <taxon>Cyclobacteriaceae</taxon>
        <taxon>Echinicola</taxon>
    </lineage>
</organism>
<evidence type="ECO:0000313" key="2">
    <source>
        <dbReference type="Proteomes" id="UP000316614"/>
    </source>
</evidence>
<evidence type="ECO:0000313" key="1">
    <source>
        <dbReference type="EMBL" id="QDH79572.1"/>
    </source>
</evidence>
<dbReference type="RefSeq" id="WP_141614815.1">
    <property type="nucleotide sequence ID" value="NZ_CP041253.1"/>
</dbReference>
<protein>
    <submittedName>
        <fullName evidence="1">Uncharacterized protein</fullName>
    </submittedName>
</protein>
<dbReference type="EMBL" id="CP041253">
    <property type="protein sequence ID" value="QDH79572.1"/>
    <property type="molecule type" value="Genomic_DNA"/>
</dbReference>
<dbReference type="KEGG" id="echi:FKX85_11195"/>
<keyword evidence="2" id="KW-1185">Reference proteome</keyword>
<reference evidence="1 2" key="1">
    <citation type="submission" date="2019-06" db="EMBL/GenBank/DDBJ databases">
        <title>Echinicola alkalisoli sp. nov. isolated from saline soil.</title>
        <authorList>
            <person name="Sun J.-Q."/>
            <person name="Xu L."/>
        </authorList>
    </citation>
    <scope>NUCLEOTIDE SEQUENCE [LARGE SCALE GENOMIC DNA]</scope>
    <source>
        <strain evidence="1 2">LN3S3</strain>
    </source>
</reference>
<name>A0A514CIC8_9BACT</name>
<accession>A0A514CIC8</accession>
<sequence length="121" mass="13875">MSRYNVKKKKWVSSGMSFLKHNWKKGQSDLRIIVAARNDGKGNINYTDKISIDTNGDFTRDADVVFSLSTEMHAFMLFNQNFDRCTALGENASDGGYGTREGRQIYHFNGFSFYLVPEIRE</sequence>
<dbReference type="Proteomes" id="UP000316614">
    <property type="component" value="Chromosome"/>
</dbReference>
<dbReference type="AlphaFoldDB" id="A0A514CIC8"/>
<proteinExistence type="predicted"/>